<evidence type="ECO:0000313" key="2">
    <source>
        <dbReference type="EMBL" id="QOX89548.1"/>
    </source>
</evidence>
<accession>A0A7S7FZQ9</accession>
<dbReference type="EMBL" id="CP060385">
    <property type="protein sequence ID" value="QOX89548.1"/>
    <property type="molecule type" value="Genomic_DNA"/>
</dbReference>
<evidence type="ECO:0000256" key="1">
    <source>
        <dbReference type="SAM" id="Coils"/>
    </source>
</evidence>
<organism evidence="2">
    <name type="scientific">Candidatus Phytoplasma australasiaticum subsp. australasiaticum</name>
    <dbReference type="NCBI Taxonomy" id="2832407"/>
    <lineage>
        <taxon>Bacteria</taxon>
        <taxon>Bacillati</taxon>
        <taxon>Mycoplasmatota</taxon>
        <taxon>Mollicutes</taxon>
        <taxon>Acholeplasmatales</taxon>
        <taxon>Acholeplasmataceae</taxon>
        <taxon>Candidatus Phytoplasma</taxon>
        <taxon>16SrII (Peanut WB group)</taxon>
        <taxon>Candidatus Phytoplasma australasiaticum</taxon>
    </lineage>
</organism>
<name>A0A7S7FZQ9_9MOLU</name>
<proteinExistence type="predicted"/>
<keyword evidence="1" id="KW-0175">Coiled coil</keyword>
<reference evidence="2" key="1">
    <citation type="submission" date="2020-08" db="EMBL/GenBank/DDBJ databases">
        <title>Phytoplasma sp. strain PR08 associated with Phyllody Disease of Parthenium hysterophorus.</title>
        <authorList>
            <person name="Kirdat K."/>
            <person name="Tiwarekar B."/>
            <person name="Yadav A."/>
        </authorList>
    </citation>
    <scope>NUCLEOTIDE SEQUENCE [LARGE SCALE GENOMIC DNA]</scope>
    <source>
        <strain evidence="2">PR08</strain>
    </source>
</reference>
<gene>
    <name evidence="2" type="ORF">H7685_00310</name>
</gene>
<sequence length="60" mass="7434">MWFSIDLWQQVLKNLKEQLQSKLSKSQDLKSLENNFNLYQEQLNYLKQYTKKFSKIEKLY</sequence>
<dbReference type="AlphaFoldDB" id="A0A7S7FZQ9"/>
<feature type="coiled-coil region" evidence="1">
    <location>
        <begin position="5"/>
        <end position="49"/>
    </location>
</feature>
<protein>
    <submittedName>
        <fullName evidence="2">Uncharacterized protein</fullName>
    </submittedName>
</protein>